<dbReference type="EMBL" id="JBGQPK010000039">
    <property type="protein sequence ID" value="MFL2029779.1"/>
    <property type="molecule type" value="Genomic_DNA"/>
</dbReference>
<keyword evidence="2" id="KW-1185">Reference proteome</keyword>
<evidence type="ECO:0000313" key="1">
    <source>
        <dbReference type="EMBL" id="MFL2029779.1"/>
    </source>
</evidence>
<reference evidence="1 2" key="1">
    <citation type="submission" date="2024-08" db="EMBL/GenBank/DDBJ databases">
        <authorList>
            <person name="Arias E."/>
        </authorList>
    </citation>
    <scope>NUCLEOTIDE SEQUENCE [LARGE SCALE GENOMIC DNA]</scope>
    <source>
        <strain evidence="1 2">FAM 25317</strain>
    </source>
</reference>
<organism evidence="1 2">
    <name type="scientific">Loigolactobacillus zhaoyuanensis</name>
    <dbReference type="NCBI Taxonomy" id="2486017"/>
    <lineage>
        <taxon>Bacteria</taxon>
        <taxon>Bacillati</taxon>
        <taxon>Bacillota</taxon>
        <taxon>Bacilli</taxon>
        <taxon>Lactobacillales</taxon>
        <taxon>Lactobacillaceae</taxon>
        <taxon>Loigolactobacillus</taxon>
    </lineage>
</organism>
<dbReference type="RefSeq" id="WP_125549564.1">
    <property type="nucleotide sequence ID" value="NZ_JBGQPK010000039.1"/>
</dbReference>
<evidence type="ECO:0000313" key="2">
    <source>
        <dbReference type="Proteomes" id="UP001625389"/>
    </source>
</evidence>
<gene>
    <name evidence="1" type="ORF">ACEN34_09130</name>
</gene>
<dbReference type="Proteomes" id="UP001625389">
    <property type="component" value="Unassembled WGS sequence"/>
</dbReference>
<accession>A0ABW8UIR8</accession>
<sequence>MHERNYFQPRPAFNDDATDYVLHFSNVPRPDLTQYPQISQLGDWMRYGDHDYRFWSHVSKIDLATTISQATGISPENFEIIAGDDFTDYAYF</sequence>
<name>A0ABW8UIR8_9LACO</name>
<proteinExistence type="predicted"/>
<comment type="caution">
    <text evidence="1">The sequence shown here is derived from an EMBL/GenBank/DDBJ whole genome shotgun (WGS) entry which is preliminary data.</text>
</comment>
<protein>
    <submittedName>
        <fullName evidence="1">Uncharacterized protein</fullName>
    </submittedName>
</protein>